<organism evidence="9 10">
    <name type="scientific">Paragonimus heterotremus</name>
    <dbReference type="NCBI Taxonomy" id="100268"/>
    <lineage>
        <taxon>Eukaryota</taxon>
        <taxon>Metazoa</taxon>
        <taxon>Spiralia</taxon>
        <taxon>Lophotrochozoa</taxon>
        <taxon>Platyhelminthes</taxon>
        <taxon>Trematoda</taxon>
        <taxon>Digenea</taxon>
        <taxon>Plagiorchiida</taxon>
        <taxon>Troglotremata</taxon>
        <taxon>Troglotrematidae</taxon>
        <taxon>Paragonimus</taxon>
    </lineage>
</organism>
<proteinExistence type="predicted"/>
<gene>
    <name evidence="9" type="ORF">PHET_01223</name>
</gene>
<dbReference type="PANTHER" id="PTHR23053">
    <property type="entry name" value="DLEC1 DELETED IN LUNG AND ESOPHAGEAL CANCER 1"/>
    <property type="match status" value="1"/>
</dbReference>
<feature type="domain" description="HYDIN/VesB/CFA65-like Ig-like" evidence="8">
    <location>
        <begin position="1"/>
        <end position="88"/>
    </location>
</feature>
<feature type="compositionally biased region" description="Polar residues" evidence="6">
    <location>
        <begin position="1588"/>
        <end position="1600"/>
    </location>
</feature>
<dbReference type="GO" id="GO:0003341">
    <property type="term" value="P:cilium movement"/>
    <property type="evidence" value="ECO:0007669"/>
    <property type="project" value="TreeGrafter"/>
</dbReference>
<dbReference type="InterPro" id="IPR033768">
    <property type="entry name" value="Hydin_ADK"/>
</dbReference>
<dbReference type="InterPro" id="IPR033305">
    <property type="entry name" value="Hydin-like"/>
</dbReference>
<dbReference type="InterPro" id="IPR013783">
    <property type="entry name" value="Ig-like_fold"/>
</dbReference>
<feature type="region of interest" description="Disordered" evidence="6">
    <location>
        <begin position="2024"/>
        <end position="2141"/>
    </location>
</feature>
<dbReference type="PANTHER" id="PTHR23053:SF0">
    <property type="entry name" value="HYDROCEPHALUS-INDUCING PROTEIN HOMOLOG"/>
    <property type="match status" value="1"/>
</dbReference>
<feature type="compositionally biased region" description="Basic and acidic residues" evidence="6">
    <location>
        <begin position="750"/>
        <end position="765"/>
    </location>
</feature>
<feature type="domain" description="Hydin adenylate kinase-like" evidence="7">
    <location>
        <begin position="1671"/>
        <end position="1811"/>
    </location>
</feature>
<dbReference type="Gene3D" id="2.60.40.10">
    <property type="entry name" value="Immunoglobulins"/>
    <property type="match status" value="16"/>
</dbReference>
<feature type="domain" description="Hydin adenylate kinase-like" evidence="7">
    <location>
        <begin position="1888"/>
        <end position="1920"/>
    </location>
</feature>
<evidence type="ECO:0000256" key="4">
    <source>
        <dbReference type="ARBA" id="ARBA00023069"/>
    </source>
</evidence>
<evidence type="ECO:0000256" key="6">
    <source>
        <dbReference type="SAM" id="MobiDB-lite"/>
    </source>
</evidence>
<evidence type="ECO:0000259" key="7">
    <source>
        <dbReference type="Pfam" id="PF17213"/>
    </source>
</evidence>
<keyword evidence="4" id="KW-0969">Cilium</keyword>
<comment type="subcellular location">
    <subcellularLocation>
        <location evidence="1">Cell projection</location>
        <location evidence="1">Cilium</location>
    </subcellularLocation>
    <subcellularLocation>
        <location evidence="2">Cytoplasm</location>
    </subcellularLocation>
</comment>
<feature type="region of interest" description="Disordered" evidence="6">
    <location>
        <begin position="1588"/>
        <end position="1609"/>
    </location>
</feature>
<dbReference type="GO" id="GO:1904158">
    <property type="term" value="P:axonemal central apparatus assembly"/>
    <property type="evidence" value="ECO:0007669"/>
    <property type="project" value="TreeGrafter"/>
</dbReference>
<dbReference type="OrthoDB" id="442692at2759"/>
<feature type="region of interest" description="Disordered" evidence="6">
    <location>
        <begin position="283"/>
        <end position="305"/>
    </location>
</feature>
<feature type="region of interest" description="Disordered" evidence="6">
    <location>
        <begin position="720"/>
        <end position="788"/>
    </location>
</feature>
<keyword evidence="5" id="KW-0966">Cell projection</keyword>
<feature type="compositionally biased region" description="Basic and acidic residues" evidence="6">
    <location>
        <begin position="2024"/>
        <end position="2058"/>
    </location>
</feature>
<feature type="compositionally biased region" description="Polar residues" evidence="6">
    <location>
        <begin position="167"/>
        <end position="183"/>
    </location>
</feature>
<dbReference type="InterPro" id="IPR053879">
    <property type="entry name" value="HYDIN_VesB_CFA65-like_Ig"/>
</dbReference>
<dbReference type="Pfam" id="PF17213">
    <property type="entry name" value="Hydin_ADK"/>
    <property type="match status" value="2"/>
</dbReference>
<dbReference type="EMBL" id="LUCH01000362">
    <property type="protein sequence ID" value="KAF5405343.1"/>
    <property type="molecule type" value="Genomic_DNA"/>
</dbReference>
<reference evidence="9" key="1">
    <citation type="submission" date="2019-05" db="EMBL/GenBank/DDBJ databases">
        <title>Annotation for the trematode Paragonimus heterotremus.</title>
        <authorList>
            <person name="Choi Y.-J."/>
        </authorList>
    </citation>
    <scope>NUCLEOTIDE SEQUENCE</scope>
    <source>
        <strain evidence="9">LC</strain>
    </source>
</reference>
<evidence type="ECO:0008006" key="11">
    <source>
        <dbReference type="Google" id="ProtNLM"/>
    </source>
</evidence>
<feature type="compositionally biased region" description="Polar residues" evidence="6">
    <location>
        <begin position="3470"/>
        <end position="3485"/>
    </location>
</feature>
<keyword evidence="10" id="KW-1185">Reference proteome</keyword>
<evidence type="ECO:0000256" key="3">
    <source>
        <dbReference type="ARBA" id="ARBA00022490"/>
    </source>
</evidence>
<feature type="region of interest" description="Disordered" evidence="6">
    <location>
        <begin position="165"/>
        <end position="185"/>
    </location>
</feature>
<comment type="caution">
    <text evidence="9">The sequence shown here is derived from an EMBL/GenBank/DDBJ whole genome shotgun (WGS) entry which is preliminary data.</text>
</comment>
<dbReference type="Proteomes" id="UP000748531">
    <property type="component" value="Unassembled WGS sequence"/>
</dbReference>
<feature type="region of interest" description="Disordered" evidence="6">
    <location>
        <begin position="3458"/>
        <end position="3503"/>
    </location>
</feature>
<feature type="compositionally biased region" description="Low complexity" evidence="6">
    <location>
        <begin position="3027"/>
        <end position="3041"/>
    </location>
</feature>
<sequence length="5076" mass="564002">MGKIFIGARHSYELVISNVGLIDAIFSVQPPEGAFAKCFRFEPDDGLLIPGGYQTIQVEFFSPTLLGGFDEYCAILFDGCLQPERVRFRGTVVGPTYHFDPPTLDFGSISFGFSSEKRIKLKNTSLVPINFTIRIVASKGETDELPEFPNPDPSQLTLQTMAIEPDSQPSLPGTESETWSTGTDDMDEFTIQPSSGSLNAMSQMELLVRCTPKHLGVHTYTIAVDIIGVGIGDITLPVKVASICPSVCIDPDRVNLRRCFLRHSYPIKFTLTNQSKQPARYEMLTQQTEESSDTPERAGLHYSSPQPKHVPVSCIGEGPVLYVEPTDLHWGTIPVLQSTPKVVKLTNESAIAAPFETKMINTESIFCAEPKAGVIPALGQLDLIVLAQPDDVCSFKDQMEIVVADAVSTRLIELTAVGQGSTIVTDPPLLATLRLGPHFSMTPLRSTFKLTSKGRRQQQLIWSIDGQTARRPSQLTTKPSDEDSRWVITPYRFDINPGESTEVTLEVTCDKPQVVKRRIFCHTIIGRKGAKTLIKTVDISVNFVAPNIEFSHQELIFRVIKKPQDVLVPQVQSFTMKNNSGLELTSRLELTHPFHLVTDGSRSFSQQMRLQPNESSEFHVLFDPAYEDSLHSRQVDEVLFITYSEHPNRDVIRLVGEVHFPNVKFDSNAVHFGYILNHTEITKHLLMTNTSPLPVTFRWSFLVGERANIVFRRQTRLPDSPLATTQRDREPLSDTERTSSKLGSAVENGDEIRWKSRQTQEKPITESEPPSFIDGPEGVSGKNESTLSEEQKVIKDSAFLTMQQESVPVETYTISDPTDVLAEKNEVLSCLIEQDNDVVPLGIEEIFDITPLYGELAAGETQSMSFVFYGHADIEASITAVCEVEGGPTYTMEISGGASYIDYYLDRTEIDFDPVRFDKPAVSELLLANTGQVDFEFSITPSDLSTEIRETVLEESLCSAFETGQLVAEPAVGDLAAGETCTIRLSYLARKPGFYEKSIQLYVAHFPPKLMILRGLADFSRLNLDLPRYYVHKKCFKVPIQTAVENSFCEVAGQLPEQHGPLGSDTFERVMDELLKELHKQVIRLLQNAQDERPSDVICACRGIKNQSAATEIMKSKNGRVDLDPVFLHDRTCVVAKAVQSALHRPLSNQCTIPDWILERVPDIGLQMEAERCHVCSLLEQRALEYVGRVNTSKNITNASLATASDKPVTVTTINPKQAKSITTINKFRLPGYVLDFGVVIFGTVTKRPVRSINTGFEPVSFRFEPQSIQRIAQRGFAPSISRIRQLPGAPDHEWADWEITFDPKGAGLSSGLVGVELIINVLNGPLIPVWLQAEVVIPVLSAQVNCLEFGAVQRGEARLLPVQLYNPSPVCVNWIHARHDKTVGHSTANLPTCIGRRAGTKSLRFRIDSHPPPIFEVIPKSGSLGSGEKRNIQIKFCPMEQHHYEERVTIQLIDSTERLQILCRGDGLEPRLEFDQALIQFNPCLPFSDGEEKVITVSNPCEFPIEFYATELDQCSYEEDQILRKLGSFDEFGLMYLPPRKPGESLPPELTSFYEEYLRKLQESKDTSENVEITIKDDILSRCEVKSSNPELTGSATPTDKTDNDGRSTPTEILVATFNNDTSRVGEESRMSANVVAKDVTPISLALARHLGINVNPDGQLFASRCGIFIIVHGPLAVVRQPVVRDLSKRYQATVLSVDQIVLEALATSSTDAAERARQCCLQSGYEMVPNIVAKELMERIAEADAKNEGFECSSETSAGNLIVAILYSLLVIIGQTHQAGPSGNPASQQHKLSGIQGPTEPSISPTPRAVTAKIHAANTGRRPSLLPERTADVRPTSPLPLGPPIPRRISLTGIMRTGAPLISFAHPVTEESEEQRPSIDNVKNTMYSTILPDDVVVSLIEERICYDDCHKGVILDGLDSQFVENRQKVGQLVLKALHDRLYIYCITVKAEYSSLKCLEEQMEATQVANKMADEAARQQRVEEISEFEYSLLSEQERAQLDEVRIRARRQKRQAEMELKRIRGEQEREEHEAETRRLKCERESVSKKRGKKGDDKLTQLMSSAKDGVERSGGAPTRILHQRAKSIRSEHLEGSLSEKQHLLSVDRRRMSKIPDKRRKSGGDSLKDEAIREQTEEPEMTEEEKLLYQRFKTFVLELAGICDLFSCWDRVNLSKSSSGMDGHEDTGGSPATQSTKKHRGGAQPAGAVGGGAPRTRRLTQKAEGGSTESTQNLDHAQGHVSPLLPTYCDHTVPQDIHPERELEQTTPTSELYSVSSKKSLTYGVPHLIVDAQLQCIPNVMQDFRKEATILQAQMETIRPFQTNLREAWSEEKLVFETKPMMDDYEPTAMLLAHLPDPEEIMDYLGLGNKGPPLPAPANLAVIRYPPKRPTPFRYLTDSDELVSGPKSCKKSMELLTSQSDSAYKNVRYFHFLPSGVGDPTTADGKPSAAVISLTEEQNQDLPIPLVIGRKSITTRQVPAKERKVTRAEPGEFGLLSDRSLTHFRWIIPAHGQVRLRIRFRADRIGQFDQVFHFELLGSRREYQLYCRGTCASPTISREPRVIEGYYPENRTTLKLVNTSPMEAQINLGLLTDANEEWFSYEPKNMLLSPGESKEVTLWAFPRTAKRYEDALICAIKDNPEPVVLKVACDGSLPALELDKKVFNFDKVLLQRKDVRSITLRNPTLLPVLWKLAGVDALGEEFSVPQDAGLVEPKSDFVLYAYFRAMKPFKSGQKKNLRLEVYDVENLAGMIQAETIQVIAEAYDVALDISFPKSSDGGIDFGMVRVGEEVKQSISLKNKGPYEITAKFTIAPSKGINFGALVVQHRKTRQIVIENNGEQDFRFSIVRMSKMIEVVTAKEMGLQKAKQNDMMLLTTPQSKLQVGFFTITPASGTIPSGNAQLITIECFAEIKGVSEEEFAIEISDRDTVNYRYGVPYVLQAEGHLPSIETTDIATIFEEHRICNDLTMLKPIELVDKGSYGCGVYGVAENCFLFTNVLVGSRVRARFCIANRGRVPADVLFELRSTCLIPSQSPSRPSGQSSRSLTPADAFEVDPERDQIEPHTCTYVNVTFSPSAMHKYAAQFRVYLENVPSMASTGSGRTSYTPGGSKLTTALPVLSFELAGEGHLPRLTVLEPTVRSRQGHVMCVFQRVQLGRQASRSLVLKNTGILNSRINLNVVDADHVFYLEPVEKNEALLFIDHRVLPTKAATDLAPGRVSSASEQHSVASQLNTAGLLLQPGKQFCFRVYYRPNQSGLKSLGQIRLLVVNNPYEDTLVELVGESLADEVCLYDLPQLEPERARCIKEALIRCSSASKGAGDSNKQDGAESESAWDEVQTIAALRHNHLDFGDCAPSEPVSYTFTFTHCGKLDNMEPTSFRYAWPIDHPNLQFQPSEGHLHPNQSRRITVTFCASNGPVTLQASPIKCVLRRIRLSIPEGCTKPADWDDTKQVIRWVDAPLDPSKQVQLGSDGMVRSTSGSRTNSRLTPTSREGHHESPTENSDMSNSDCGCATEVIRKKQKLIEVEPEPQFEEIVDRPEPKPVELLVSVVSDYAKFSCDVDCIVFKETLMLQRRIYRFELSNTGLVTLNYRWVIEMTHTKDTGSMNGGTNSDATDLMVSATTQDSDDGLPPFSVRPNQGSLLPGKLVHIEVTFSPLSVGKFEARLRGLFDNMPDPGVLGAKDRGSGKATQLISLEGVSKQPFIHFDLHESDYLTAGRRNPELPGPAGTPIGVPLDNMTRVVELQTVGIGNKASKRFNVVNLTTLDLHFVIDSEDVRSPKEHKTITCVTNRGHIASGKQTELCFEARAHAVGIFESFWRLKFEQLQFSVPLLVVAHVREPDIVFDRSSVNFRAVLVGHTVSQTVYLCNREPDSELDSEPLEFVFLDSSRYGPGRQDVVLVEPISGQVYPNKPFPIQLSFTAKAERLTNVNLLCQVKFRKSVLTLNVKAEGYTMSVTVWAEKGDNQTNLCEVSPLWSPCLGVDVRQLAMQIGLRIQAAPLKYQPLLDKLDFGVVDPGECITRSLTLINCGKFKCDFAWHLTKLKPNKLTCTHPKGELNSTQLQKTGELFGGGIDRDIESVVSITPEEGCLHPADKVICTATFAPPKQMRQFGPHQVILDGLVAACLAFREGPAFSLELHGRTSGRVVCFSSSVIDFGAQFVSRPGLLPACRQLQLSNTDPTRSISVECLTPNSAVFQHTMVPTILQAKSTRSKAEPTNDSICLWITFTPQTCQKYKEKLVFEVNGSALYSVKLYGQGTSLHIETEPGPLAVISMNKNGSERINKNSAKQLILTDNIIDLGNLQSGQRSRRFVTLVNRSIAPVVVHRVTVSPSYQPAQKSQLMGSRETTKVSLAPSMGPPNTPFVEVRLCNPIAEDHQLNLTPVSNALLPTILEANGGKIMVEISFQSSKRLERFTEEVLCELAAVDRDRPNIQPPNEGWEDKRFYLPVFIVQGAYKMHDIRFDMDSVNFGPVVRGGQLTKRLVMVNYGDLGAKFTWVEKTFGSGLTIEPMNGFIAPNTEVPFNITLAPTKLAQEIRMENVTCHLQDYENKHITITGMCVPPTLIKDVVSFCAAVRQQDVRGLQIVNRTNARWQLRPIIEGAEWTGAQMFEVEAQDTGTYEVIYKPISMTTEGHKHKGSVFIPLPDGTGLLYVLSGTAEAPKPLGKVTREVECKKPHIEPILVPNWLNRAQRFRVTTELVRSDKSDLSTYLKGLDYIDVPADGSREYKLHFFSYREGNTMVRVTFTNELTEDYQYCEINFRTVRPKSLGTIKIRTPVRKFAKHSFRMENPLNVPITFLLNSTVPELKCPSQLQVAPNCSGYVTLEFLPLCVGPHLGRLDASCTELGLFSHTLELEATPAANEPGLQFQAAIGYRQVRSAKFTNFAKVKTEFSAKIDNLEFQCEKTVNAAPGVELSLDVVFEPTAVGTSYGTLTVSSIQAGEYVFPLQGVATEPQPQGPIVIRSGETAYINFRNVFTSSVLYSFQVDNLSFHLTKQSEVIRSRKEYRIAVGLDSSAATTSPVTGKLIVTCLRAEVSARAGRTRGTAVTTTTESTATITQSTSRVRKPEAGEGMQWIFYLRGVPPS</sequence>
<feature type="compositionally biased region" description="Polar residues" evidence="6">
    <location>
        <begin position="1781"/>
        <end position="1793"/>
    </location>
</feature>
<name>A0A8J4TEC5_9TREM</name>
<dbReference type="GO" id="GO:0005930">
    <property type="term" value="C:axoneme"/>
    <property type="evidence" value="ECO:0007669"/>
    <property type="project" value="TreeGrafter"/>
</dbReference>
<feature type="region of interest" description="Disordered" evidence="6">
    <location>
        <begin position="1781"/>
        <end position="1809"/>
    </location>
</feature>
<evidence type="ECO:0000256" key="1">
    <source>
        <dbReference type="ARBA" id="ARBA00004138"/>
    </source>
</evidence>
<feature type="domain" description="HYDIN/VesB/CFA65-like Ig-like" evidence="8">
    <location>
        <begin position="4453"/>
        <end position="4549"/>
    </location>
</feature>
<feature type="compositionally biased region" description="Basic and acidic residues" evidence="6">
    <location>
        <begin position="726"/>
        <end position="739"/>
    </location>
</feature>
<evidence type="ECO:0000259" key="8">
    <source>
        <dbReference type="Pfam" id="PF22544"/>
    </source>
</evidence>
<evidence type="ECO:0000256" key="2">
    <source>
        <dbReference type="ARBA" id="ARBA00004496"/>
    </source>
</evidence>
<evidence type="ECO:0000313" key="9">
    <source>
        <dbReference type="EMBL" id="KAF5405343.1"/>
    </source>
</evidence>
<dbReference type="Pfam" id="PF22544">
    <property type="entry name" value="HYDIN_VesB_CFA65-like_Ig"/>
    <property type="match status" value="2"/>
</dbReference>
<protein>
    <recommendedName>
        <fullName evidence="11">Hydin adenylate kinase-like domain-containing protein</fullName>
    </recommendedName>
</protein>
<feature type="region of interest" description="Disordered" evidence="6">
    <location>
        <begin position="2174"/>
        <end position="2239"/>
    </location>
</feature>
<evidence type="ECO:0000313" key="10">
    <source>
        <dbReference type="Proteomes" id="UP000748531"/>
    </source>
</evidence>
<feature type="region of interest" description="Disordered" evidence="6">
    <location>
        <begin position="3027"/>
        <end position="3046"/>
    </location>
</feature>
<keyword evidence="3" id="KW-0963">Cytoplasm</keyword>
<accession>A0A8J4TEC5</accession>
<feature type="compositionally biased region" description="Basic and acidic residues" evidence="6">
    <location>
        <begin position="2087"/>
        <end position="2134"/>
    </location>
</feature>
<evidence type="ECO:0000256" key="5">
    <source>
        <dbReference type="ARBA" id="ARBA00023273"/>
    </source>
</evidence>
<feature type="compositionally biased region" description="Polar residues" evidence="6">
    <location>
        <begin position="3494"/>
        <end position="3503"/>
    </location>
</feature>